<dbReference type="AlphaFoldDB" id="A0A3D9XPM8"/>
<feature type="transmembrane region" description="Helical" evidence="1">
    <location>
        <begin position="6"/>
        <end position="37"/>
    </location>
</feature>
<keyword evidence="1" id="KW-0472">Membrane</keyword>
<name>A0A3D9XPM8_PARVE</name>
<keyword evidence="1" id="KW-0812">Transmembrane</keyword>
<evidence type="ECO:0000313" key="2">
    <source>
        <dbReference type="EMBL" id="REF72375.1"/>
    </source>
</evidence>
<dbReference type="RefSeq" id="WP_116220862.1">
    <property type="nucleotide sequence ID" value="NZ_CP038196.1"/>
</dbReference>
<proteinExistence type="predicted"/>
<organism evidence="2 3">
    <name type="scientific">Paracoccus versutus</name>
    <name type="common">Thiobacillus versutus</name>
    <dbReference type="NCBI Taxonomy" id="34007"/>
    <lineage>
        <taxon>Bacteria</taxon>
        <taxon>Pseudomonadati</taxon>
        <taxon>Pseudomonadota</taxon>
        <taxon>Alphaproteobacteria</taxon>
        <taxon>Rhodobacterales</taxon>
        <taxon>Paracoccaceae</taxon>
        <taxon>Paracoccus</taxon>
    </lineage>
</organism>
<dbReference type="EMBL" id="QTUJ01000001">
    <property type="protein sequence ID" value="REF72375.1"/>
    <property type="molecule type" value="Genomic_DNA"/>
</dbReference>
<keyword evidence="1" id="KW-1133">Transmembrane helix</keyword>
<sequence length="70" mass="8068">MSDDAVMMAWALVTLIGIGTIAVLIGEGLAALARWYFRRRGWLPEREIVLRMPMNSRVTTFERKWEGDDK</sequence>
<reference evidence="2 3" key="1">
    <citation type="submission" date="2018-08" db="EMBL/GenBank/DDBJ databases">
        <title>Genomic Encyclopedia of Archaeal and Bacterial Type Strains, Phase II (KMG-II): from individual species to whole genera.</title>
        <authorList>
            <person name="Goeker M."/>
        </authorList>
    </citation>
    <scope>NUCLEOTIDE SEQUENCE [LARGE SCALE GENOMIC DNA]</scope>
    <source>
        <strain evidence="2 3">DSM 17099</strain>
    </source>
</reference>
<comment type="caution">
    <text evidence="2">The sequence shown here is derived from an EMBL/GenBank/DDBJ whole genome shotgun (WGS) entry which is preliminary data.</text>
</comment>
<evidence type="ECO:0000313" key="3">
    <source>
        <dbReference type="Proteomes" id="UP000256941"/>
    </source>
</evidence>
<gene>
    <name evidence="2" type="ORF">BDD41_0845</name>
</gene>
<dbReference type="Proteomes" id="UP000256941">
    <property type="component" value="Unassembled WGS sequence"/>
</dbReference>
<accession>A0A3D9XPM8</accession>
<evidence type="ECO:0000256" key="1">
    <source>
        <dbReference type="SAM" id="Phobius"/>
    </source>
</evidence>
<protein>
    <submittedName>
        <fullName evidence="2">Uncharacterized protein</fullName>
    </submittedName>
</protein>